<dbReference type="Pfam" id="PF00486">
    <property type="entry name" value="Trans_reg_C"/>
    <property type="match status" value="1"/>
</dbReference>
<dbReference type="GO" id="GO:0000976">
    <property type="term" value="F:transcription cis-regulatory region binding"/>
    <property type="evidence" value="ECO:0007669"/>
    <property type="project" value="TreeGrafter"/>
</dbReference>
<organism evidence="8 9">
    <name type="scientific">Streptomyces himalayensis subsp. aureolus</name>
    <dbReference type="NCBI Taxonomy" id="2758039"/>
    <lineage>
        <taxon>Bacteria</taxon>
        <taxon>Bacillati</taxon>
        <taxon>Actinomycetota</taxon>
        <taxon>Actinomycetes</taxon>
        <taxon>Kitasatosporales</taxon>
        <taxon>Streptomycetaceae</taxon>
        <taxon>Streptomyces</taxon>
        <taxon>Streptomyces himalayensis</taxon>
    </lineage>
</organism>
<evidence type="ECO:0000313" key="9">
    <source>
        <dbReference type="Proteomes" id="UP000586976"/>
    </source>
</evidence>
<feature type="DNA-binding region" description="OmpR/PhoB-type" evidence="5">
    <location>
        <begin position="189"/>
        <end position="285"/>
    </location>
</feature>
<accession>A0A7W2HI05</accession>
<feature type="modified residue" description="4-aspartylphosphate" evidence="4">
    <location>
        <position position="48"/>
    </location>
</feature>
<feature type="domain" description="Response regulatory" evidence="6">
    <location>
        <begin position="2"/>
        <end position="112"/>
    </location>
</feature>
<keyword evidence="3 5" id="KW-0238">DNA-binding</keyword>
<dbReference type="CDD" id="cd00383">
    <property type="entry name" value="trans_reg_C"/>
    <property type="match status" value="1"/>
</dbReference>
<dbReference type="GO" id="GO:0032993">
    <property type="term" value="C:protein-DNA complex"/>
    <property type="evidence" value="ECO:0007669"/>
    <property type="project" value="TreeGrafter"/>
</dbReference>
<evidence type="ECO:0000313" key="8">
    <source>
        <dbReference type="EMBL" id="MBA4864329.1"/>
    </source>
</evidence>
<dbReference type="GO" id="GO:0005829">
    <property type="term" value="C:cytosol"/>
    <property type="evidence" value="ECO:0007669"/>
    <property type="project" value="TreeGrafter"/>
</dbReference>
<feature type="domain" description="OmpR/PhoB-type" evidence="7">
    <location>
        <begin position="189"/>
        <end position="285"/>
    </location>
</feature>
<evidence type="ECO:0000256" key="4">
    <source>
        <dbReference type="PROSITE-ProRule" id="PRU00169"/>
    </source>
</evidence>
<evidence type="ECO:0000256" key="5">
    <source>
        <dbReference type="PROSITE-ProRule" id="PRU01091"/>
    </source>
</evidence>
<dbReference type="RefSeq" id="WP_181865977.1">
    <property type="nucleotide sequence ID" value="NZ_JACEQY010000028.1"/>
</dbReference>
<dbReference type="InterPro" id="IPR001789">
    <property type="entry name" value="Sig_transdc_resp-reg_receiver"/>
</dbReference>
<dbReference type="SUPFAM" id="SSF46894">
    <property type="entry name" value="C-terminal effector domain of the bipartite response regulators"/>
    <property type="match status" value="1"/>
</dbReference>
<dbReference type="InterPro" id="IPR011006">
    <property type="entry name" value="CheY-like_superfamily"/>
</dbReference>
<dbReference type="Gene3D" id="1.10.10.10">
    <property type="entry name" value="Winged helix-like DNA-binding domain superfamily/Winged helix DNA-binding domain"/>
    <property type="match status" value="1"/>
</dbReference>
<keyword evidence="2" id="KW-0902">Two-component regulatory system</keyword>
<dbReference type="EMBL" id="JACEQY010000028">
    <property type="protein sequence ID" value="MBA4864329.1"/>
    <property type="molecule type" value="Genomic_DNA"/>
</dbReference>
<evidence type="ECO:0000256" key="2">
    <source>
        <dbReference type="ARBA" id="ARBA00023012"/>
    </source>
</evidence>
<proteinExistence type="predicted"/>
<dbReference type="AlphaFoldDB" id="A0A7W2HI05"/>
<keyword evidence="1 4" id="KW-0597">Phosphoprotein</keyword>
<reference evidence="8 9" key="1">
    <citation type="submission" date="2020-07" db="EMBL/GenBank/DDBJ databases">
        <title>Streptomyces isolated from Indian soil.</title>
        <authorList>
            <person name="Mandal S."/>
            <person name="Maiti P.K."/>
        </authorList>
    </citation>
    <scope>NUCLEOTIDE SEQUENCE [LARGE SCALE GENOMIC DNA]</scope>
    <source>
        <strain evidence="8 9">PSKA54</strain>
    </source>
</reference>
<dbReference type="GO" id="GO:0000156">
    <property type="term" value="F:phosphorelay response regulator activity"/>
    <property type="evidence" value="ECO:0007669"/>
    <property type="project" value="TreeGrafter"/>
</dbReference>
<dbReference type="PROSITE" id="PS50110">
    <property type="entry name" value="RESPONSE_REGULATORY"/>
    <property type="match status" value="1"/>
</dbReference>
<dbReference type="SUPFAM" id="SSF52172">
    <property type="entry name" value="CheY-like"/>
    <property type="match status" value="1"/>
</dbReference>
<evidence type="ECO:0000259" key="6">
    <source>
        <dbReference type="PROSITE" id="PS50110"/>
    </source>
</evidence>
<dbReference type="InterPro" id="IPR036388">
    <property type="entry name" value="WH-like_DNA-bd_sf"/>
</dbReference>
<dbReference type="SMART" id="SM00448">
    <property type="entry name" value="REC"/>
    <property type="match status" value="1"/>
</dbReference>
<dbReference type="SMART" id="SM00862">
    <property type="entry name" value="Trans_reg_C"/>
    <property type="match status" value="1"/>
</dbReference>
<evidence type="ECO:0000256" key="3">
    <source>
        <dbReference type="ARBA" id="ARBA00023125"/>
    </source>
</evidence>
<evidence type="ECO:0000256" key="1">
    <source>
        <dbReference type="ARBA" id="ARBA00022553"/>
    </source>
</evidence>
<dbReference type="InterPro" id="IPR039420">
    <property type="entry name" value="WalR-like"/>
</dbReference>
<evidence type="ECO:0000259" key="7">
    <source>
        <dbReference type="PROSITE" id="PS51755"/>
    </source>
</evidence>
<dbReference type="InterPro" id="IPR001867">
    <property type="entry name" value="OmpR/PhoB-type_DNA-bd"/>
</dbReference>
<dbReference type="Proteomes" id="UP000586976">
    <property type="component" value="Unassembled WGS sequence"/>
</dbReference>
<keyword evidence="9" id="KW-1185">Reference proteome</keyword>
<comment type="caution">
    <text evidence="8">The sequence shown here is derived from an EMBL/GenBank/DDBJ whole genome shotgun (WGS) entry which is preliminary data.</text>
</comment>
<dbReference type="PANTHER" id="PTHR48111">
    <property type="entry name" value="REGULATOR OF RPOS"/>
    <property type="match status" value="1"/>
</dbReference>
<sequence length="298" mass="31746">MRVLLVEDDDTIAEPLADGLRRYGFTVERSSTGAAALGMPPGDIVLLDLGLPDMDGIDVCRMLRQVSQVPIIMLTARGAEADRVVGLELGADDYIAKPFSIRELIARMRAVARRFHAVPEFVPEDPAGGAGTRIAGAGTASPLHTGPLHRGRLRTGPVHTGPLGTGPVHAGALHTGAQGGPPRQDRGLTGRPQIIGALSIDRRTRQVLMAGRRVDLTPKEFDLLAVLAQDPGAVYERGHLLETVWTERFFGPTRTLDVHVAALRRKLGDPSSIETVRGVGFRLRAPGGGWTRTAGIGA</sequence>
<dbReference type="GO" id="GO:0006355">
    <property type="term" value="P:regulation of DNA-templated transcription"/>
    <property type="evidence" value="ECO:0007669"/>
    <property type="project" value="InterPro"/>
</dbReference>
<name>A0A7W2HI05_9ACTN</name>
<dbReference type="Gene3D" id="6.10.250.690">
    <property type="match status" value="1"/>
</dbReference>
<protein>
    <submittedName>
        <fullName evidence="8">Response regulator transcription factor</fullName>
    </submittedName>
</protein>
<dbReference type="FunFam" id="1.10.10.10:FF:000018">
    <property type="entry name" value="DNA-binding response regulator ResD"/>
    <property type="match status" value="1"/>
</dbReference>
<dbReference type="Pfam" id="PF00072">
    <property type="entry name" value="Response_reg"/>
    <property type="match status" value="1"/>
</dbReference>
<dbReference type="PROSITE" id="PS51755">
    <property type="entry name" value="OMPR_PHOB"/>
    <property type="match status" value="1"/>
</dbReference>
<dbReference type="PANTHER" id="PTHR48111:SF40">
    <property type="entry name" value="PHOSPHATE REGULON TRANSCRIPTIONAL REGULATORY PROTEIN PHOB"/>
    <property type="match status" value="1"/>
</dbReference>
<dbReference type="Gene3D" id="3.40.50.2300">
    <property type="match status" value="1"/>
</dbReference>
<dbReference type="InterPro" id="IPR016032">
    <property type="entry name" value="Sig_transdc_resp-reg_C-effctor"/>
</dbReference>
<gene>
    <name evidence="8" type="ORF">H1V43_23835</name>
</gene>